<dbReference type="CDD" id="cd01098">
    <property type="entry name" value="PAN_AP_plant"/>
    <property type="match status" value="1"/>
</dbReference>
<dbReference type="InterPro" id="IPR003609">
    <property type="entry name" value="Pan_app"/>
</dbReference>
<evidence type="ECO:0000313" key="7">
    <source>
        <dbReference type="RefSeq" id="XP_022717695.1"/>
    </source>
</evidence>
<dbReference type="Gene3D" id="2.90.10.10">
    <property type="entry name" value="Bulb-type lectin domain"/>
    <property type="match status" value="1"/>
</dbReference>
<keyword evidence="6" id="KW-1185">Reference proteome</keyword>
<dbReference type="InterPro" id="IPR036426">
    <property type="entry name" value="Bulb-type_lectin_dom_sf"/>
</dbReference>
<dbReference type="SMART" id="SM00108">
    <property type="entry name" value="B_lectin"/>
    <property type="match status" value="1"/>
</dbReference>
<reference evidence="7" key="1">
    <citation type="submission" date="2025-08" db="UniProtKB">
        <authorList>
            <consortium name="RefSeq"/>
        </authorList>
    </citation>
    <scope>IDENTIFICATION</scope>
    <source>
        <tissue evidence="7">Fruit stalk</tissue>
    </source>
</reference>
<feature type="domain" description="Bulb-type lectin" evidence="4">
    <location>
        <begin position="32"/>
        <end position="152"/>
    </location>
</feature>
<dbReference type="SUPFAM" id="SSF51110">
    <property type="entry name" value="alpha-D-mannose-specific plant lectins"/>
    <property type="match status" value="1"/>
</dbReference>
<proteinExistence type="predicted"/>
<keyword evidence="1" id="KW-0732">Signal</keyword>
<dbReference type="PROSITE" id="PS50948">
    <property type="entry name" value="PAN"/>
    <property type="match status" value="1"/>
</dbReference>
<dbReference type="Pfam" id="PF01453">
    <property type="entry name" value="B_lectin"/>
    <property type="match status" value="1"/>
</dbReference>
<organism evidence="6 7">
    <name type="scientific">Durio zibethinus</name>
    <name type="common">Durian</name>
    <dbReference type="NCBI Taxonomy" id="66656"/>
    <lineage>
        <taxon>Eukaryota</taxon>
        <taxon>Viridiplantae</taxon>
        <taxon>Streptophyta</taxon>
        <taxon>Embryophyta</taxon>
        <taxon>Tracheophyta</taxon>
        <taxon>Spermatophyta</taxon>
        <taxon>Magnoliopsida</taxon>
        <taxon>eudicotyledons</taxon>
        <taxon>Gunneridae</taxon>
        <taxon>Pentapetalae</taxon>
        <taxon>rosids</taxon>
        <taxon>malvids</taxon>
        <taxon>Malvales</taxon>
        <taxon>Malvaceae</taxon>
        <taxon>Helicteroideae</taxon>
        <taxon>Durio</taxon>
    </lineage>
</organism>
<dbReference type="PANTHER" id="PTHR32444">
    <property type="entry name" value="BULB-TYPE LECTIN DOMAIN-CONTAINING PROTEIN"/>
    <property type="match status" value="1"/>
</dbReference>
<keyword evidence="2" id="KW-1015">Disulfide bond</keyword>
<dbReference type="SMART" id="SM00473">
    <property type="entry name" value="PAN_AP"/>
    <property type="match status" value="1"/>
</dbReference>
<dbReference type="CDD" id="cd00028">
    <property type="entry name" value="B_lectin"/>
    <property type="match status" value="1"/>
</dbReference>
<dbReference type="Pfam" id="PF00954">
    <property type="entry name" value="S_locus_glycop"/>
    <property type="match status" value="1"/>
</dbReference>
<dbReference type="AlphaFoldDB" id="A0A6P5WNJ0"/>
<dbReference type="RefSeq" id="XP_022717695.1">
    <property type="nucleotide sequence ID" value="XM_022861960.1"/>
</dbReference>
<accession>A0A6P5WNJ0</accession>
<dbReference type="PANTHER" id="PTHR32444:SF247">
    <property type="entry name" value="OS01G0958200 PROTEIN"/>
    <property type="match status" value="1"/>
</dbReference>
<evidence type="ECO:0000313" key="6">
    <source>
        <dbReference type="Proteomes" id="UP000515121"/>
    </source>
</evidence>
<dbReference type="InterPro" id="IPR001480">
    <property type="entry name" value="Bulb-type_lectin_dom"/>
</dbReference>
<dbReference type="KEGG" id="dzi:111276164"/>
<evidence type="ECO:0000256" key="1">
    <source>
        <dbReference type="ARBA" id="ARBA00022729"/>
    </source>
</evidence>
<dbReference type="Proteomes" id="UP000515121">
    <property type="component" value="Unplaced"/>
</dbReference>
<sequence length="452" mass="51157">MDTLIPEIHLYDSQSDHWKSSVNDERLSTNGTDTIFQGQTITNPKTIISSNGKFELGFFSPGKTSNYYLGIWQKVSKPAIVWVANREYPFLSSSSNLTINSEGKLEISDGKMSYKVTNITTSNNSNTFATLLDSGNLVLQLRSSLEVLWQSFDYPTDTLLSGMNLGYDQVYGNTWSLVSWRSLEDPAPGSFSLSLGYMYSTEYMDFDVNLTVWQGPQTYWTGSFHEFENYSIYKNGRFYVTWVSPDTSRIMQMLLDAFGQLKIQSWSEDDQSWHTLKSSKCSYRLCGAFSVCNITAVQKPCSCLKGFRPLSGNTSSERHTYDQGCVRKTNLLQCNDSGDHIQNYGFYWMKFVDFPSDPKAFNVSSALACRSACLRDCSCIAYSYDHILGCLAWFSNLFDLKQLAINDTSEKNFYLKLPASELITVGKNNGNLTITDHRPDAFRILLIESNPD</sequence>
<evidence type="ECO:0000256" key="3">
    <source>
        <dbReference type="ARBA" id="ARBA00023180"/>
    </source>
</evidence>
<keyword evidence="3" id="KW-0325">Glycoprotein</keyword>
<gene>
    <name evidence="7" type="primary">LOC111276164</name>
</gene>
<dbReference type="InterPro" id="IPR000858">
    <property type="entry name" value="S_locus_glycoprot_dom"/>
</dbReference>
<dbReference type="FunFam" id="2.90.10.10:FF:000005">
    <property type="entry name" value="G-type lectin S-receptor-like serine/threonine-protein kinase"/>
    <property type="match status" value="1"/>
</dbReference>
<evidence type="ECO:0000256" key="2">
    <source>
        <dbReference type="ARBA" id="ARBA00023157"/>
    </source>
</evidence>
<dbReference type="OrthoDB" id="990291at2759"/>
<evidence type="ECO:0000259" key="5">
    <source>
        <dbReference type="PROSITE" id="PS50948"/>
    </source>
</evidence>
<dbReference type="GeneID" id="111276164"/>
<dbReference type="GO" id="GO:0048544">
    <property type="term" value="P:recognition of pollen"/>
    <property type="evidence" value="ECO:0007669"/>
    <property type="project" value="InterPro"/>
</dbReference>
<evidence type="ECO:0000259" key="4">
    <source>
        <dbReference type="PROSITE" id="PS50927"/>
    </source>
</evidence>
<name>A0A6P5WNJ0_DURZI</name>
<protein>
    <submittedName>
        <fullName evidence="7">G-type lectin S-receptor-like serine/threonine-protein kinase At2g19130</fullName>
    </submittedName>
</protein>
<dbReference type="PROSITE" id="PS50927">
    <property type="entry name" value="BULB_LECTIN"/>
    <property type="match status" value="1"/>
</dbReference>
<dbReference type="Pfam" id="PF08276">
    <property type="entry name" value="PAN_2"/>
    <property type="match status" value="1"/>
</dbReference>
<feature type="domain" description="Apple" evidence="5">
    <location>
        <begin position="334"/>
        <end position="418"/>
    </location>
</feature>